<name>A0A481ZBP0_9VIRU</name>
<evidence type="ECO:0000313" key="1">
    <source>
        <dbReference type="EMBL" id="QBK93353.1"/>
    </source>
</evidence>
<dbReference type="GO" id="GO:0003677">
    <property type="term" value="F:DNA binding"/>
    <property type="evidence" value="ECO:0007669"/>
    <property type="project" value="InterPro"/>
</dbReference>
<sequence>MRIIDVLNIVLIIADIFKTTAQTSYLIQQDVFLPKTIKHDLLPQRESFKMDSVVLRYPLPLLEEKFDSLNQGKRRSVFTIKTLHGFEFSEASSALQKSIRRGHWKDALQWAVEMSMVPIAGKSNAWNRLFVVSVEDVGPADVKQFMIVKALYELYLEDKDNPLYAVTAAVSLAKAKKTRVSDWAIHVYKFSQSDVKDENVEDLVEDLVDNFFDKKLWKTLYASAKLMATSGKVKIKGIRVTIPIKVAIVKIQKELEYLIQDENKKNYMRCIMKRAINKITGPNKNKKNPCRGGEGILFFVHFINVWMFDVEYGFDVDIKPDESLLPLIDKVIEGDIHGIPDYALDIHTRRGKKMKRDFDHFNKVGALLINEDEKWKAYSKFCFDKLIDRLDGVEMLESYDSEFVNAK</sequence>
<reference evidence="1" key="1">
    <citation type="journal article" date="2019" name="MBio">
        <title>Virus Genomes from Deep Sea Sediments Expand the Ocean Megavirome and Support Independent Origins of Viral Gigantism.</title>
        <authorList>
            <person name="Backstrom D."/>
            <person name="Yutin N."/>
            <person name="Jorgensen S.L."/>
            <person name="Dharamshi J."/>
            <person name="Homa F."/>
            <person name="Zaremba-Niedwiedzka K."/>
            <person name="Spang A."/>
            <person name="Wolf Y.I."/>
            <person name="Koonin E.V."/>
            <person name="Ettema T.J."/>
        </authorList>
    </citation>
    <scope>NUCLEOTIDE SEQUENCE</scope>
</reference>
<proteinExistence type="predicted"/>
<dbReference type="SUPFAM" id="SSF48019">
    <property type="entry name" value="post-AAA+ oligomerization domain-like"/>
    <property type="match status" value="1"/>
</dbReference>
<accession>A0A481ZBP0</accession>
<dbReference type="GO" id="GO:0006260">
    <property type="term" value="P:DNA replication"/>
    <property type="evidence" value="ECO:0007669"/>
    <property type="project" value="InterPro"/>
</dbReference>
<dbReference type="EMBL" id="MK500594">
    <property type="protein sequence ID" value="QBK93353.1"/>
    <property type="molecule type" value="Genomic_DNA"/>
</dbReference>
<dbReference type="Gene3D" id="1.20.272.10">
    <property type="match status" value="1"/>
</dbReference>
<organism evidence="1">
    <name type="scientific">Pithovirus LCPAC404</name>
    <dbReference type="NCBI Taxonomy" id="2506597"/>
    <lineage>
        <taxon>Viruses</taxon>
        <taxon>Pithoviruses</taxon>
    </lineage>
</organism>
<gene>
    <name evidence="1" type="ORF">LCPAC404_00570</name>
</gene>
<dbReference type="InterPro" id="IPR008921">
    <property type="entry name" value="DNA_pol3_clamp-load_cplx_C"/>
</dbReference>
<protein>
    <submittedName>
        <fullName evidence="1">Uncharacterized protein</fullName>
    </submittedName>
</protein>